<organism evidence="3 4">
    <name type="scientific">Hondaea fermentalgiana</name>
    <dbReference type="NCBI Taxonomy" id="2315210"/>
    <lineage>
        <taxon>Eukaryota</taxon>
        <taxon>Sar</taxon>
        <taxon>Stramenopiles</taxon>
        <taxon>Bigyra</taxon>
        <taxon>Labyrinthulomycetes</taxon>
        <taxon>Thraustochytrida</taxon>
        <taxon>Thraustochytriidae</taxon>
        <taxon>Hondaea</taxon>
    </lineage>
</organism>
<dbReference type="CDD" id="cd14686">
    <property type="entry name" value="bZIP"/>
    <property type="match status" value="1"/>
</dbReference>
<feature type="compositionally biased region" description="Low complexity" evidence="2">
    <location>
        <begin position="78"/>
        <end position="87"/>
    </location>
</feature>
<dbReference type="AlphaFoldDB" id="A0A2R5G935"/>
<comment type="caution">
    <text evidence="3">The sequence shown here is derived from an EMBL/GenBank/DDBJ whole genome shotgun (WGS) entry which is preliminary data.</text>
</comment>
<evidence type="ECO:0000256" key="2">
    <source>
        <dbReference type="SAM" id="MobiDB-lite"/>
    </source>
</evidence>
<dbReference type="Proteomes" id="UP000241890">
    <property type="component" value="Unassembled WGS sequence"/>
</dbReference>
<reference evidence="3 4" key="1">
    <citation type="submission" date="2017-12" db="EMBL/GenBank/DDBJ databases">
        <title>Sequencing, de novo assembly and annotation of complete genome of a new Thraustochytrid species, strain FCC1311.</title>
        <authorList>
            <person name="Sedici K."/>
            <person name="Godart F."/>
            <person name="Aiese Cigliano R."/>
            <person name="Sanseverino W."/>
            <person name="Barakat M."/>
            <person name="Ortet P."/>
            <person name="Marechal E."/>
            <person name="Cagnac O."/>
            <person name="Amato A."/>
        </authorList>
    </citation>
    <scope>NUCLEOTIDE SEQUENCE [LARGE SCALE GENOMIC DNA]</scope>
</reference>
<evidence type="ECO:0000256" key="1">
    <source>
        <dbReference type="SAM" id="Coils"/>
    </source>
</evidence>
<dbReference type="InParanoid" id="A0A2R5G935"/>
<accession>A0A2R5G935</accession>
<evidence type="ECO:0008006" key="5">
    <source>
        <dbReference type="Google" id="ProtNLM"/>
    </source>
</evidence>
<keyword evidence="4" id="KW-1185">Reference proteome</keyword>
<keyword evidence="1" id="KW-0175">Coiled coil</keyword>
<feature type="region of interest" description="Disordered" evidence="2">
    <location>
        <begin position="76"/>
        <end position="108"/>
    </location>
</feature>
<evidence type="ECO:0000313" key="4">
    <source>
        <dbReference type="Proteomes" id="UP000241890"/>
    </source>
</evidence>
<gene>
    <name evidence="3" type="ORF">FCC1311_003922</name>
</gene>
<feature type="coiled-coil region" evidence="1">
    <location>
        <begin position="125"/>
        <end position="159"/>
    </location>
</feature>
<protein>
    <recommendedName>
        <fullName evidence="5">BZIP domain-containing protein</fullName>
    </recommendedName>
</protein>
<name>A0A2R5G935_9STRA</name>
<proteinExistence type="predicted"/>
<evidence type="ECO:0000313" key="3">
    <source>
        <dbReference type="EMBL" id="GBG24174.1"/>
    </source>
</evidence>
<feature type="compositionally biased region" description="Basic and acidic residues" evidence="2">
    <location>
        <begin position="88"/>
        <end position="108"/>
    </location>
</feature>
<dbReference type="EMBL" id="BEYU01000004">
    <property type="protein sequence ID" value="GBG24174.1"/>
    <property type="molecule type" value="Genomic_DNA"/>
</dbReference>
<sequence>MEDLECNEPLAWGAEEESDVAEETFFKNDFFPASLVLNEDDLQLLTSSDSSEGFAEETDESLYQAQDAEIEQLGTLDTTTSTPPTTRSETRCAETENETNIKTEDSEEVKNRRRAVVAAASRATRAKRKREREALQVRNKELEQEREIYLSRIARLQTEVQAFRDAGSANLEMENKLLRVEIRKHKAFIRTIVNATRAVPQMTLEERYRLFRRGAESAVSQVVGLMFTSMADPSWTWSIVDLLQHDNTQGPCRIGVQLLPLGCTAQTAKRVNARIDMPLRPESIKELGQKLWNIWIDPNVYSKVYSESFYEPHGVKMSSVELKTGFDELRDEKDPDLRVFHYKEHFQDGPAKVRDCINAGAQLDPDDAFIICSSTSKEDAGLQPPEEGVHRINEPLIEGHVLRSGPGGKGCYWTDFVSLPLLDTGFAGCSVDGGLLSDEFALGEVSVKLFNSLIAMINEMD</sequence>